<dbReference type="FunFam" id="3.40.50.10140:FF:000007">
    <property type="entry name" value="Disease resistance protein (TIR-NBS-LRR class)"/>
    <property type="match status" value="1"/>
</dbReference>
<proteinExistence type="predicted"/>
<gene>
    <name evidence="3" type="ORF">C24_LOCUS3741</name>
</gene>
<evidence type="ECO:0000313" key="4">
    <source>
        <dbReference type="Proteomes" id="UP000434276"/>
    </source>
</evidence>
<dbReference type="ExpressionAtlas" id="A0A5S9WPM1">
    <property type="expression patterns" value="baseline and differential"/>
</dbReference>
<feature type="domain" description="TIR" evidence="2">
    <location>
        <begin position="12"/>
        <end position="175"/>
    </location>
</feature>
<dbReference type="Gene3D" id="3.40.50.10140">
    <property type="entry name" value="Toll/interleukin-1 receptor homology (TIR) domain"/>
    <property type="match status" value="1"/>
</dbReference>
<dbReference type="OrthoDB" id="1934635at2759"/>
<dbReference type="PANTHER" id="PTHR32009">
    <property type="entry name" value="TMV RESISTANCE PROTEIN N-LIKE"/>
    <property type="match status" value="1"/>
</dbReference>
<dbReference type="Pfam" id="PF01582">
    <property type="entry name" value="TIR"/>
    <property type="match status" value="1"/>
</dbReference>
<evidence type="ECO:0000259" key="2">
    <source>
        <dbReference type="PROSITE" id="PS50104"/>
    </source>
</evidence>
<evidence type="ECO:0000313" key="3">
    <source>
        <dbReference type="EMBL" id="CAA0276125.1"/>
    </source>
</evidence>
<dbReference type="GO" id="GO:0007165">
    <property type="term" value="P:signal transduction"/>
    <property type="evidence" value="ECO:0007669"/>
    <property type="project" value="InterPro"/>
</dbReference>
<dbReference type="PANTHER" id="PTHR32009:SF157">
    <property type="entry name" value="DISEASE RESISTANCE PROTEIN RBA1-RELATED"/>
    <property type="match status" value="1"/>
</dbReference>
<organism evidence="3 4">
    <name type="scientific">Arabidopsis thaliana</name>
    <name type="common">Mouse-ear cress</name>
    <dbReference type="NCBI Taxonomy" id="3702"/>
    <lineage>
        <taxon>Eukaryota</taxon>
        <taxon>Viridiplantae</taxon>
        <taxon>Streptophyta</taxon>
        <taxon>Embryophyta</taxon>
        <taxon>Tracheophyta</taxon>
        <taxon>Spermatophyta</taxon>
        <taxon>Magnoliopsida</taxon>
        <taxon>eudicotyledons</taxon>
        <taxon>Gunneridae</taxon>
        <taxon>Pentapetalae</taxon>
        <taxon>rosids</taxon>
        <taxon>malvids</taxon>
        <taxon>Brassicales</taxon>
        <taxon>Brassicaceae</taxon>
        <taxon>Camelineae</taxon>
        <taxon>Arabidopsis</taxon>
    </lineage>
</organism>
<keyword evidence="1" id="KW-0520">NAD</keyword>
<protein>
    <recommendedName>
        <fullName evidence="2">TIR domain-containing protein</fullName>
    </recommendedName>
</protein>
<dbReference type="AlphaFoldDB" id="A0A5S9WPM1"/>
<dbReference type="PROSITE" id="PS50104">
    <property type="entry name" value="TIR"/>
    <property type="match status" value="1"/>
</dbReference>
<dbReference type="SUPFAM" id="SSF52200">
    <property type="entry name" value="Toll/Interleukin receptor TIR domain"/>
    <property type="match status" value="1"/>
</dbReference>
<accession>A0A5S9WPM1</accession>
<reference evidence="3 4" key="1">
    <citation type="submission" date="2019-12" db="EMBL/GenBank/DDBJ databases">
        <authorList>
            <person name="Jiao W.-B."/>
            <person name="Schneeberger K."/>
        </authorList>
    </citation>
    <scope>NUCLEOTIDE SEQUENCE [LARGE SCALE GENOMIC DNA]</scope>
    <source>
        <strain evidence="4">cv. C24</strain>
    </source>
</reference>
<dbReference type="InterPro" id="IPR035897">
    <property type="entry name" value="Toll_tir_struct_dom_sf"/>
</dbReference>
<dbReference type="SMART" id="SM00255">
    <property type="entry name" value="TIR"/>
    <property type="match status" value="1"/>
</dbReference>
<sequence>MTSVSPRYRNVPVPKVFLSFRGEEIRHGFISHLADALERYGIMFIIDKDEQRGNDLTSLLLRIKESKVALVIFSSRFAESRFCMDEIVKMKECVDERKLLVIPIFYKVRARDVSGLTGDFGKKFWALAQKSRGCQIKEWMEAVECISNKMGLSLGDGRSEADFIKEIVKEVERVLATFTSEDTEDHHCQTVKLLKGLVVGCLAHQELPLVLVFTQVYYYVKFSIFFIEEIFSSCFRKGFVLKPCKEDLQINSISIPGIDLENFQNMMQQAMYELNQMLLQSLGNIDPHRDVAFENQPQDQPDSPIALPEERRVALEATKFRGHAAYWWNQTKTTRARIGKVLIHFWEKLKKKFKDTYDRTRFNEFTFPSPKTLRLAGVYLRNPLEL</sequence>
<name>A0A5S9WPM1_ARATH</name>
<evidence type="ECO:0000256" key="1">
    <source>
        <dbReference type="ARBA" id="ARBA00023027"/>
    </source>
</evidence>
<dbReference type="EMBL" id="CACSHJ010000087">
    <property type="protein sequence ID" value="CAA0276125.1"/>
    <property type="molecule type" value="Genomic_DNA"/>
</dbReference>
<dbReference type="Proteomes" id="UP000434276">
    <property type="component" value="Unassembled WGS sequence"/>
</dbReference>
<dbReference type="InterPro" id="IPR000157">
    <property type="entry name" value="TIR_dom"/>
</dbReference>